<proteinExistence type="predicted"/>
<evidence type="ECO:0000313" key="3">
    <source>
        <dbReference type="Proteomes" id="UP000177382"/>
    </source>
</evidence>
<dbReference type="Proteomes" id="UP000177382">
    <property type="component" value="Unassembled WGS sequence"/>
</dbReference>
<dbReference type="EMBL" id="MGFX01000001">
    <property type="protein sequence ID" value="OGM16005.1"/>
    <property type="molecule type" value="Genomic_DNA"/>
</dbReference>
<gene>
    <name evidence="2" type="ORF">A2V97_04540</name>
</gene>
<evidence type="ECO:0000313" key="2">
    <source>
        <dbReference type="EMBL" id="OGM16005.1"/>
    </source>
</evidence>
<evidence type="ECO:0000256" key="1">
    <source>
        <dbReference type="SAM" id="MobiDB-lite"/>
    </source>
</evidence>
<name>A0A1F7XP17_9BACT</name>
<feature type="compositionally biased region" description="Polar residues" evidence="1">
    <location>
        <begin position="56"/>
        <end position="67"/>
    </location>
</feature>
<feature type="compositionally biased region" description="Basic and acidic residues" evidence="1">
    <location>
        <begin position="20"/>
        <end position="41"/>
    </location>
</feature>
<reference evidence="2 3" key="1">
    <citation type="journal article" date="2016" name="Nat. Commun.">
        <title>Thousands of microbial genomes shed light on interconnected biogeochemical processes in an aquifer system.</title>
        <authorList>
            <person name="Anantharaman K."/>
            <person name="Brown C.T."/>
            <person name="Hug L.A."/>
            <person name="Sharon I."/>
            <person name="Castelle C.J."/>
            <person name="Probst A.J."/>
            <person name="Thomas B.C."/>
            <person name="Singh A."/>
            <person name="Wilkins M.J."/>
            <person name="Karaoz U."/>
            <person name="Brodie E.L."/>
            <person name="Williams K.H."/>
            <person name="Hubbard S.S."/>
            <person name="Banfield J.F."/>
        </authorList>
    </citation>
    <scope>NUCLEOTIDE SEQUENCE [LARGE SCALE GENOMIC DNA]</scope>
</reference>
<feature type="region of interest" description="Disordered" evidence="1">
    <location>
        <begin position="1"/>
        <end position="67"/>
    </location>
</feature>
<sequence length="67" mass="7108">MASKERREPRIPGGGKHPHHVEAGENEGTKADDESAYDKNEPSGPRDPPLSGFVLNRTSPTDNGVGG</sequence>
<accession>A0A1F7XP17</accession>
<organism evidence="2 3">
    <name type="scientific">Candidatus Woesebacteria bacterium RBG_16_42_24</name>
    <dbReference type="NCBI Taxonomy" id="1802485"/>
    <lineage>
        <taxon>Bacteria</taxon>
        <taxon>Candidatus Woeseibacteriota</taxon>
    </lineage>
</organism>
<protein>
    <submittedName>
        <fullName evidence="2">Uncharacterized protein</fullName>
    </submittedName>
</protein>
<feature type="compositionally biased region" description="Basic and acidic residues" evidence="1">
    <location>
        <begin position="1"/>
        <end position="10"/>
    </location>
</feature>
<dbReference type="AlphaFoldDB" id="A0A1F7XP17"/>
<comment type="caution">
    <text evidence="2">The sequence shown here is derived from an EMBL/GenBank/DDBJ whole genome shotgun (WGS) entry which is preliminary data.</text>
</comment>